<gene>
    <name evidence="8" type="primary">tmtpA</name>
</gene>
<protein>
    <submittedName>
        <fullName evidence="8">TmtpA</fullName>
    </submittedName>
</protein>
<evidence type="ECO:0000256" key="2">
    <source>
        <dbReference type="ARBA" id="ARBA00007531"/>
    </source>
</evidence>
<proteinExistence type="inferred from homology"/>
<evidence type="ECO:0000256" key="5">
    <source>
        <dbReference type="ARBA" id="ARBA00022989"/>
    </source>
</evidence>
<evidence type="ECO:0000256" key="7">
    <source>
        <dbReference type="SAM" id="Phobius"/>
    </source>
</evidence>
<evidence type="ECO:0000256" key="3">
    <source>
        <dbReference type="ARBA" id="ARBA00022475"/>
    </source>
</evidence>
<evidence type="ECO:0000313" key="8">
    <source>
        <dbReference type="EMBL" id="AAD44232.1"/>
    </source>
</evidence>
<evidence type="ECO:0000256" key="4">
    <source>
        <dbReference type="ARBA" id="ARBA00022692"/>
    </source>
</evidence>
<dbReference type="InterPro" id="IPR008693">
    <property type="entry name" value="MmpS"/>
</dbReference>
<dbReference type="GO" id="GO:0005886">
    <property type="term" value="C:plasma membrane"/>
    <property type="evidence" value="ECO:0007669"/>
    <property type="project" value="UniProtKB-SubCell"/>
</dbReference>
<dbReference type="Gene3D" id="2.60.40.2880">
    <property type="entry name" value="MmpS1-5, C-terminal soluble domain"/>
    <property type="match status" value="1"/>
</dbReference>
<dbReference type="AlphaFoldDB" id="Q9XCF4"/>
<organism evidence="8">
    <name type="scientific">Mycobacterium avium</name>
    <dbReference type="NCBI Taxonomy" id="1764"/>
    <lineage>
        <taxon>Bacteria</taxon>
        <taxon>Bacillati</taxon>
        <taxon>Actinomycetota</taxon>
        <taxon>Actinomycetes</taxon>
        <taxon>Mycobacteriales</taxon>
        <taxon>Mycobacteriaceae</taxon>
        <taxon>Mycobacterium</taxon>
        <taxon>Mycobacterium avium complex (MAC)</taxon>
    </lineage>
</organism>
<evidence type="ECO:0000256" key="6">
    <source>
        <dbReference type="ARBA" id="ARBA00023136"/>
    </source>
</evidence>
<reference evidence="8" key="1">
    <citation type="journal article" date="2003" name="Microbiology">
        <title>Proposed pathway for the biosynthesis of serovar-specific glycopeptidolipids in Mycobacterium avium serovar 2.</title>
        <authorList>
            <person name="Eckstein T.M."/>
            <person name="Belisle J.T."/>
            <person name="Inamine J.M."/>
        </authorList>
    </citation>
    <scope>NUCLEOTIDE SEQUENCE</scope>
    <source>
        <strain evidence="8">2151</strain>
    </source>
</reference>
<keyword evidence="4 7" id="KW-0812">Transmembrane</keyword>
<keyword evidence="3" id="KW-1003">Cell membrane</keyword>
<dbReference type="InterPro" id="IPR038468">
    <property type="entry name" value="MmpS_C"/>
</dbReference>
<keyword evidence="5 7" id="KW-1133">Transmembrane helix</keyword>
<name>Q9XCF4_MYCAV</name>
<dbReference type="EMBL" id="AF143772">
    <property type="protein sequence ID" value="AAD44232.1"/>
    <property type="molecule type" value="Genomic_DNA"/>
</dbReference>
<keyword evidence="6 7" id="KW-0472">Membrane</keyword>
<feature type="transmembrane region" description="Helical" evidence="7">
    <location>
        <begin position="86"/>
        <end position="106"/>
    </location>
</feature>
<comment type="similarity">
    <text evidence="2">Belongs to the MmpS family.</text>
</comment>
<comment type="subcellular location">
    <subcellularLocation>
        <location evidence="1">Cell membrane</location>
    </subcellularLocation>
</comment>
<accession>Q9XCF4</accession>
<dbReference type="Pfam" id="PF05423">
    <property type="entry name" value="Mycobact_memb"/>
    <property type="match status" value="1"/>
</dbReference>
<evidence type="ECO:0000256" key="1">
    <source>
        <dbReference type="ARBA" id="ARBA00004236"/>
    </source>
</evidence>
<sequence length="221" mass="24277">MQLDVRATETARAWIRVKGVQWSNPTYGPGPTTHSRKDRTLADRLAVDVASWALLVDHRLAPIQQSRPRRGGRNLGTTFVGFLKRLWIPLVIVAVVVAGGLTVSRLHGIFGSEKRPSYADTRQQDTKPFNPKHVKYEVFGPAGAMADISYFDANGEPQHINGVELPWTFDISTTLPSIVGNVVAQGNSDSLGCRILVDGVVKTERISHELNAFTYCVLTAT</sequence>